<keyword evidence="3" id="KW-1185">Reference proteome</keyword>
<evidence type="ECO:0000313" key="3">
    <source>
        <dbReference type="Proteomes" id="UP001634007"/>
    </source>
</evidence>
<organism evidence="2 3">
    <name type="scientific">Eucalyptus globulus</name>
    <name type="common">Tasmanian blue gum</name>
    <dbReference type="NCBI Taxonomy" id="34317"/>
    <lineage>
        <taxon>Eukaryota</taxon>
        <taxon>Viridiplantae</taxon>
        <taxon>Streptophyta</taxon>
        <taxon>Embryophyta</taxon>
        <taxon>Tracheophyta</taxon>
        <taxon>Spermatophyta</taxon>
        <taxon>Magnoliopsida</taxon>
        <taxon>eudicotyledons</taxon>
        <taxon>Gunneridae</taxon>
        <taxon>Pentapetalae</taxon>
        <taxon>rosids</taxon>
        <taxon>malvids</taxon>
        <taxon>Myrtales</taxon>
        <taxon>Myrtaceae</taxon>
        <taxon>Myrtoideae</taxon>
        <taxon>Eucalypteae</taxon>
        <taxon>Eucalyptus</taxon>
    </lineage>
</organism>
<dbReference type="Proteomes" id="UP001634007">
    <property type="component" value="Unassembled WGS sequence"/>
</dbReference>
<dbReference type="AlphaFoldDB" id="A0ABD3JU98"/>
<evidence type="ECO:0000313" key="2">
    <source>
        <dbReference type="EMBL" id="KAL3729834.1"/>
    </source>
</evidence>
<evidence type="ECO:0000256" key="1">
    <source>
        <dbReference type="SAM" id="MobiDB-lite"/>
    </source>
</evidence>
<accession>A0ABD3JU98</accession>
<feature type="non-terminal residue" evidence="2">
    <location>
        <position position="55"/>
    </location>
</feature>
<feature type="region of interest" description="Disordered" evidence="1">
    <location>
        <begin position="35"/>
        <end position="55"/>
    </location>
</feature>
<reference evidence="2 3" key="1">
    <citation type="submission" date="2024-11" db="EMBL/GenBank/DDBJ databases">
        <title>Chromosome-level genome assembly of Eucalyptus globulus Labill. provides insights into its genome evolution.</title>
        <authorList>
            <person name="Li X."/>
        </authorList>
    </citation>
    <scope>NUCLEOTIDE SEQUENCE [LARGE SCALE GENOMIC DNA]</scope>
    <source>
        <strain evidence="2">CL2024</strain>
        <tissue evidence="2">Fresh tender leaves</tissue>
    </source>
</reference>
<name>A0ABD3JU98_EUCGL</name>
<proteinExistence type="predicted"/>
<sequence>RLEVWGDELHSAKCPWFCMEIKSDQVCDVHGSSYAHSSAEFGRDRSSNCSSQDFP</sequence>
<feature type="non-terminal residue" evidence="2">
    <location>
        <position position="1"/>
    </location>
</feature>
<gene>
    <name evidence="2" type="ORF">ACJRO7_026907</name>
</gene>
<comment type="caution">
    <text evidence="2">The sequence shown here is derived from an EMBL/GenBank/DDBJ whole genome shotgun (WGS) entry which is preliminary data.</text>
</comment>
<protein>
    <submittedName>
        <fullName evidence="2">Uncharacterized protein</fullName>
    </submittedName>
</protein>
<dbReference type="EMBL" id="JBJKBG010000007">
    <property type="protein sequence ID" value="KAL3729834.1"/>
    <property type="molecule type" value="Genomic_DNA"/>
</dbReference>